<dbReference type="OrthoDB" id="9807923at2"/>
<dbReference type="SUPFAM" id="SSF55961">
    <property type="entry name" value="Bet v1-like"/>
    <property type="match status" value="1"/>
</dbReference>
<keyword evidence="2" id="KW-1185">Reference proteome</keyword>
<name>A0A167Y5Z9_9FLAO</name>
<sequence length="373" mass="42286">MRILKYLFLLLLLSFVALSIFVATQKGDFTVERSKIINSPKSNVYNFVNDFRNWEDFGSWITEDPEIKISYPKKTIGAGASYSWEGKDGSGNMKTIFVKENDSISQIMDYNGTSSSVFWTFKDTIGGTKVTWKTIGKMSFSMKVYTAFNGGMDKIIGVMYEKSLAKLDKTLDFEINTYKVKVDGLTKIAPTYYLKQTFTSKLSKVTKNSRIVFFKIIDFCNKNDIERNGKPFLLYHNYDLANGLARISFCVPIKSQILTSSGSDILTGKLEGFEAVKTTLTGDYSHTKKAMDKAMGYINSNKVIVDPTFSHLEIFKISRSEIKNPSKWVTEIYYPVKPKMIPVNTYIPAPIKKVEAAKIPAPIINKEEEQSEF</sequence>
<dbReference type="Proteomes" id="UP000077164">
    <property type="component" value="Unassembled WGS sequence"/>
</dbReference>
<evidence type="ECO:0000313" key="1">
    <source>
        <dbReference type="EMBL" id="OAB29065.1"/>
    </source>
</evidence>
<dbReference type="Gene3D" id="3.30.530.20">
    <property type="match status" value="1"/>
</dbReference>
<evidence type="ECO:0000313" key="2">
    <source>
        <dbReference type="Proteomes" id="UP000077164"/>
    </source>
</evidence>
<dbReference type="EMBL" id="LVJE01000010">
    <property type="protein sequence ID" value="OAB29065.1"/>
    <property type="molecule type" value="Genomic_DNA"/>
</dbReference>
<dbReference type="AlphaFoldDB" id="A0A167Y5Z9"/>
<proteinExistence type="predicted"/>
<organism evidence="1 2">
    <name type="scientific">Flavobacterium fryxellicola</name>
    <dbReference type="NCBI Taxonomy" id="249352"/>
    <lineage>
        <taxon>Bacteria</taxon>
        <taxon>Pseudomonadati</taxon>
        <taxon>Bacteroidota</taxon>
        <taxon>Flavobacteriia</taxon>
        <taxon>Flavobacteriales</taxon>
        <taxon>Flavobacteriaceae</taxon>
        <taxon>Flavobacterium</taxon>
    </lineage>
</organism>
<comment type="caution">
    <text evidence="1">The sequence shown here is derived from an EMBL/GenBank/DDBJ whole genome shotgun (WGS) entry which is preliminary data.</text>
</comment>
<dbReference type="STRING" id="249352.SAMN05444395_102170"/>
<dbReference type="CDD" id="cd07818">
    <property type="entry name" value="SRPBCC_1"/>
    <property type="match status" value="1"/>
</dbReference>
<dbReference type="RefSeq" id="WP_066078424.1">
    <property type="nucleotide sequence ID" value="NZ_FRDK01000002.1"/>
</dbReference>
<dbReference type="SUPFAM" id="SSF55136">
    <property type="entry name" value="Probable bacterial effector-binding domain"/>
    <property type="match status" value="1"/>
</dbReference>
<gene>
    <name evidence="1" type="ORF">FBFR_06355</name>
</gene>
<reference evidence="1 2" key="1">
    <citation type="submission" date="2016-03" db="EMBL/GenBank/DDBJ databases">
        <title>Draft genome sequence of Flavobacterium fryxellicola DSM 16209.</title>
        <authorList>
            <person name="Shin S.-K."/>
            <person name="Yi H."/>
        </authorList>
    </citation>
    <scope>NUCLEOTIDE SEQUENCE [LARGE SCALE GENOMIC DNA]</scope>
    <source>
        <strain evidence="1 2">DSM 16209</strain>
    </source>
</reference>
<dbReference type="InterPro" id="IPR023393">
    <property type="entry name" value="START-like_dom_sf"/>
</dbReference>
<dbReference type="InterPro" id="IPR011256">
    <property type="entry name" value="Reg_factor_effector_dom_sf"/>
</dbReference>
<protein>
    <submittedName>
        <fullName evidence="1">Transcriptional regulator</fullName>
    </submittedName>
</protein>
<dbReference type="Gene3D" id="3.20.80.10">
    <property type="entry name" value="Regulatory factor, effector binding domain"/>
    <property type="match status" value="1"/>
</dbReference>
<accession>A0A167Y5Z9</accession>